<evidence type="ECO:0000256" key="1">
    <source>
        <dbReference type="ARBA" id="ARBA00004141"/>
    </source>
</evidence>
<comment type="caution">
    <text evidence="8">The sequence shown here is derived from an EMBL/GenBank/DDBJ whole genome shotgun (WGS) entry which is preliminary data.</text>
</comment>
<feature type="transmembrane region" description="Helical" evidence="6">
    <location>
        <begin position="106"/>
        <end position="125"/>
    </location>
</feature>
<feature type="domain" description="EamA" evidence="7">
    <location>
        <begin position="20"/>
        <end position="148"/>
    </location>
</feature>
<feature type="transmembrane region" description="Helical" evidence="6">
    <location>
        <begin position="286"/>
        <end position="304"/>
    </location>
</feature>
<protein>
    <submittedName>
        <fullName evidence="8">DMT family transporter</fullName>
    </submittedName>
</protein>
<feature type="transmembrane region" description="Helical" evidence="6">
    <location>
        <begin position="260"/>
        <end position="280"/>
    </location>
</feature>
<dbReference type="EMBL" id="JBHRTI010000007">
    <property type="protein sequence ID" value="MFC3148544.1"/>
    <property type="molecule type" value="Genomic_DNA"/>
</dbReference>
<sequence length="306" mass="32003">MFEAASTAVTRPLLGVHAKLLGMAVLWGASWPAGKVLAQSMPPLTAAAWRFAFAVLILLVWMLATRGWPRLSPRQWASLALAGAVGVFGYAVFFMLGLQLVPASRAALVVTTNPVFTTLLAVWLFREHFNGRIGLGMLMAVLGAATVLTRGAPWHLFAGALGLGEWLLLGCVATWTGYTLISRGLLKGIDTVTSTALGAVFGTALLIVTALLLDGRAALAAPLVWTPTVWISMAFLVVGATVLAYAWYFDGVAQLGAGTAASYISLVPVFGVSSSILLLGEPVDSSLLIGGALAVAGVVVMNRARR</sequence>
<keyword evidence="4 6" id="KW-1133">Transmembrane helix</keyword>
<feature type="transmembrane region" description="Helical" evidence="6">
    <location>
        <begin position="163"/>
        <end position="181"/>
    </location>
</feature>
<comment type="similarity">
    <text evidence="2">Belongs to the EamA transporter family.</text>
</comment>
<dbReference type="InterPro" id="IPR000620">
    <property type="entry name" value="EamA_dom"/>
</dbReference>
<feature type="domain" description="EamA" evidence="7">
    <location>
        <begin position="163"/>
        <end position="302"/>
    </location>
</feature>
<dbReference type="PANTHER" id="PTHR32322">
    <property type="entry name" value="INNER MEMBRANE TRANSPORTER"/>
    <property type="match status" value="1"/>
</dbReference>
<keyword evidence="3 6" id="KW-0812">Transmembrane</keyword>
<name>A0ABV7H3P0_9BURK</name>
<dbReference type="SUPFAM" id="SSF103481">
    <property type="entry name" value="Multidrug resistance efflux transporter EmrE"/>
    <property type="match status" value="2"/>
</dbReference>
<reference evidence="9" key="1">
    <citation type="journal article" date="2019" name="Int. J. Syst. Evol. Microbiol.">
        <title>The Global Catalogue of Microorganisms (GCM) 10K type strain sequencing project: providing services to taxonomists for standard genome sequencing and annotation.</title>
        <authorList>
            <consortium name="The Broad Institute Genomics Platform"/>
            <consortium name="The Broad Institute Genome Sequencing Center for Infectious Disease"/>
            <person name="Wu L."/>
            <person name="Ma J."/>
        </authorList>
    </citation>
    <scope>NUCLEOTIDE SEQUENCE [LARGE SCALE GENOMIC DNA]</scope>
    <source>
        <strain evidence="9">KCTC 52168</strain>
    </source>
</reference>
<comment type="subcellular location">
    <subcellularLocation>
        <location evidence="1">Membrane</location>
        <topology evidence="1">Multi-pass membrane protein</topology>
    </subcellularLocation>
</comment>
<feature type="transmembrane region" description="Helical" evidence="6">
    <location>
        <begin position="225"/>
        <end position="248"/>
    </location>
</feature>
<dbReference type="Gene3D" id="1.10.3730.20">
    <property type="match status" value="1"/>
</dbReference>
<evidence type="ECO:0000256" key="6">
    <source>
        <dbReference type="SAM" id="Phobius"/>
    </source>
</evidence>
<feature type="transmembrane region" description="Helical" evidence="6">
    <location>
        <begin position="46"/>
        <end position="64"/>
    </location>
</feature>
<dbReference type="Proteomes" id="UP001595556">
    <property type="component" value="Unassembled WGS sequence"/>
</dbReference>
<evidence type="ECO:0000256" key="3">
    <source>
        <dbReference type="ARBA" id="ARBA00022692"/>
    </source>
</evidence>
<evidence type="ECO:0000256" key="4">
    <source>
        <dbReference type="ARBA" id="ARBA00022989"/>
    </source>
</evidence>
<feature type="transmembrane region" description="Helical" evidence="6">
    <location>
        <begin position="76"/>
        <end position="100"/>
    </location>
</feature>
<evidence type="ECO:0000259" key="7">
    <source>
        <dbReference type="Pfam" id="PF00892"/>
    </source>
</evidence>
<keyword evidence="9" id="KW-1185">Reference proteome</keyword>
<evidence type="ECO:0000313" key="9">
    <source>
        <dbReference type="Proteomes" id="UP001595556"/>
    </source>
</evidence>
<feature type="transmembrane region" description="Helical" evidence="6">
    <location>
        <begin position="12"/>
        <end position="34"/>
    </location>
</feature>
<gene>
    <name evidence="8" type="ORF">ACFOEN_13005</name>
</gene>
<evidence type="ECO:0000256" key="5">
    <source>
        <dbReference type="ARBA" id="ARBA00023136"/>
    </source>
</evidence>
<organism evidence="8 9">
    <name type="scientific">Piscinibacterium candidicorallinum</name>
    <dbReference type="NCBI Taxonomy" id="1793872"/>
    <lineage>
        <taxon>Bacteria</taxon>
        <taxon>Pseudomonadati</taxon>
        <taxon>Pseudomonadota</taxon>
        <taxon>Betaproteobacteria</taxon>
        <taxon>Burkholderiales</taxon>
        <taxon>Piscinibacterium</taxon>
    </lineage>
</organism>
<feature type="transmembrane region" description="Helical" evidence="6">
    <location>
        <begin position="137"/>
        <end position="157"/>
    </location>
</feature>
<evidence type="ECO:0000313" key="8">
    <source>
        <dbReference type="EMBL" id="MFC3148544.1"/>
    </source>
</evidence>
<evidence type="ECO:0000256" key="2">
    <source>
        <dbReference type="ARBA" id="ARBA00007362"/>
    </source>
</evidence>
<dbReference type="Pfam" id="PF00892">
    <property type="entry name" value="EamA"/>
    <property type="match status" value="2"/>
</dbReference>
<dbReference type="InterPro" id="IPR050638">
    <property type="entry name" value="AA-Vitamin_Transporters"/>
</dbReference>
<accession>A0ABV7H3P0</accession>
<dbReference type="PANTHER" id="PTHR32322:SF2">
    <property type="entry name" value="EAMA DOMAIN-CONTAINING PROTEIN"/>
    <property type="match status" value="1"/>
</dbReference>
<dbReference type="InterPro" id="IPR037185">
    <property type="entry name" value="EmrE-like"/>
</dbReference>
<dbReference type="RefSeq" id="WP_377304602.1">
    <property type="nucleotide sequence ID" value="NZ_CP180191.1"/>
</dbReference>
<proteinExistence type="inferred from homology"/>
<keyword evidence="5 6" id="KW-0472">Membrane</keyword>
<feature type="transmembrane region" description="Helical" evidence="6">
    <location>
        <begin position="193"/>
        <end position="213"/>
    </location>
</feature>